<keyword evidence="3 4" id="KW-0406">Ion transport</keyword>
<comment type="caution">
    <text evidence="5">The sequence shown here is derived from an EMBL/GenBank/DDBJ whole genome shotgun (WGS) entry which is preliminary data.</text>
</comment>
<dbReference type="GO" id="GO:0046961">
    <property type="term" value="F:proton-transporting ATPase activity, rotational mechanism"/>
    <property type="evidence" value="ECO:0007669"/>
    <property type="project" value="InterPro"/>
</dbReference>
<dbReference type="InterPro" id="IPR002699">
    <property type="entry name" value="V_ATPase_D"/>
</dbReference>
<dbReference type="AlphaFoldDB" id="A0A2M7EAU2"/>
<evidence type="ECO:0000313" key="5">
    <source>
        <dbReference type="EMBL" id="PIV64804.1"/>
    </source>
</evidence>
<comment type="similarity">
    <text evidence="1 4">Belongs to the V-ATPase D subunit family.</text>
</comment>
<dbReference type="EMBL" id="PETL01000017">
    <property type="protein sequence ID" value="PIV64804.1"/>
    <property type="molecule type" value="Genomic_DNA"/>
</dbReference>
<dbReference type="Proteomes" id="UP000228886">
    <property type="component" value="Unassembled WGS sequence"/>
</dbReference>
<evidence type="ECO:0000256" key="2">
    <source>
        <dbReference type="ARBA" id="ARBA00022448"/>
    </source>
</evidence>
<keyword evidence="4" id="KW-0375">Hydrogen ion transport</keyword>
<evidence type="ECO:0000256" key="3">
    <source>
        <dbReference type="ARBA" id="ARBA00023065"/>
    </source>
</evidence>
<dbReference type="GO" id="GO:0042777">
    <property type="term" value="P:proton motive force-driven plasma membrane ATP synthesis"/>
    <property type="evidence" value="ECO:0007669"/>
    <property type="project" value="UniProtKB-UniRule"/>
</dbReference>
<dbReference type="HAMAP" id="MF_00271">
    <property type="entry name" value="ATP_synth_D_arch"/>
    <property type="match status" value="1"/>
</dbReference>
<proteinExistence type="inferred from homology"/>
<dbReference type="PANTHER" id="PTHR11671">
    <property type="entry name" value="V-TYPE ATP SYNTHASE SUBUNIT D"/>
    <property type="match status" value="1"/>
</dbReference>
<sequence length="202" mass="23838">MRMAVNPTRMELLKLGKRFILARRGYKMLKDKQEEILHRFLKLIEENKGYRKSLEEKLVNAATRFLLIQSTMPEEILEEVLIKPEVNLEATISPEKVLNIPIPHFTLIQKGDFHIFGSFTPPSLNRVLDEYSEILKELLSLAELERKIELFAAEIERTRRRVNALEYILIPNLKETIAYIKFKLEELERGNLIRLKRIKELL</sequence>
<accession>A0A2M7EAU2</accession>
<dbReference type="Pfam" id="PF01813">
    <property type="entry name" value="ATP-synt_D"/>
    <property type="match status" value="1"/>
</dbReference>
<dbReference type="GO" id="GO:0005524">
    <property type="term" value="F:ATP binding"/>
    <property type="evidence" value="ECO:0007669"/>
    <property type="project" value="UniProtKB-UniRule"/>
</dbReference>
<name>A0A2M7EAU2_9BACT</name>
<keyword evidence="2 4" id="KW-0813">Transport</keyword>
<evidence type="ECO:0000256" key="1">
    <source>
        <dbReference type="ARBA" id="ARBA00005850"/>
    </source>
</evidence>
<dbReference type="Gene3D" id="1.10.287.3240">
    <property type="match status" value="1"/>
</dbReference>
<gene>
    <name evidence="4" type="primary">atpD</name>
    <name evidence="5" type="ORF">COS11_00270</name>
</gene>
<evidence type="ECO:0000256" key="4">
    <source>
        <dbReference type="HAMAP-Rule" id="MF_00271"/>
    </source>
</evidence>
<dbReference type="GO" id="GO:0046933">
    <property type="term" value="F:proton-transporting ATP synthase activity, rotational mechanism"/>
    <property type="evidence" value="ECO:0007669"/>
    <property type="project" value="UniProtKB-UniRule"/>
</dbReference>
<keyword evidence="4" id="KW-0066">ATP synthesis</keyword>
<reference evidence="6" key="1">
    <citation type="submission" date="2017-09" db="EMBL/GenBank/DDBJ databases">
        <title>Depth-based differentiation of microbial function through sediment-hosted aquifers and enrichment of novel symbionts in the deep terrestrial subsurface.</title>
        <authorList>
            <person name="Probst A.J."/>
            <person name="Ladd B."/>
            <person name="Jarett J.K."/>
            <person name="Geller-Mcgrath D.E."/>
            <person name="Sieber C.M.K."/>
            <person name="Emerson J.B."/>
            <person name="Anantharaman K."/>
            <person name="Thomas B.C."/>
            <person name="Malmstrom R."/>
            <person name="Stieglmeier M."/>
            <person name="Klingl A."/>
            <person name="Woyke T."/>
            <person name="Ryan C.M."/>
            <person name="Banfield J.F."/>
        </authorList>
    </citation>
    <scope>NUCLEOTIDE SEQUENCE [LARGE SCALE GENOMIC DNA]</scope>
</reference>
<comment type="function">
    <text evidence="4">Produces ATP from ADP in the presence of a proton gradient across the membrane.</text>
</comment>
<dbReference type="NCBIfam" id="TIGR00309">
    <property type="entry name" value="V_ATPase_subD"/>
    <property type="match status" value="1"/>
</dbReference>
<organism evidence="5 6">
    <name type="scientific">bacterium (Candidatus Ratteibacteria) CG01_land_8_20_14_3_00_40_19</name>
    <dbReference type="NCBI Taxonomy" id="2014290"/>
    <lineage>
        <taxon>Bacteria</taxon>
        <taxon>Candidatus Ratteibacteria</taxon>
    </lineage>
</organism>
<evidence type="ECO:0000313" key="6">
    <source>
        <dbReference type="Proteomes" id="UP000228886"/>
    </source>
</evidence>
<protein>
    <recommendedName>
        <fullName evidence="4">V-type ATP synthase subunit D</fullName>
    </recommendedName>
    <alternativeName>
        <fullName evidence="4">V-ATPase subunit D</fullName>
    </alternativeName>
</protein>